<reference evidence="2 3" key="1">
    <citation type="submission" date="2016-11" db="EMBL/GenBank/DDBJ databases">
        <authorList>
            <person name="Jaros S."/>
            <person name="Januszkiewicz K."/>
            <person name="Wedrychowicz H."/>
        </authorList>
    </citation>
    <scope>NUCLEOTIDE SEQUENCE [LARGE SCALE GENOMIC DNA]</scope>
    <source>
        <strain evidence="2 3">OK807</strain>
    </source>
</reference>
<dbReference type="EMBL" id="FPJO01000002">
    <property type="protein sequence ID" value="SFX33456.1"/>
    <property type="molecule type" value="Genomic_DNA"/>
</dbReference>
<organism evidence="2 3">
    <name type="scientific">Streptomyces atratus</name>
    <dbReference type="NCBI Taxonomy" id="1893"/>
    <lineage>
        <taxon>Bacteria</taxon>
        <taxon>Bacillati</taxon>
        <taxon>Actinomycetota</taxon>
        <taxon>Actinomycetes</taxon>
        <taxon>Kitasatosporales</taxon>
        <taxon>Streptomycetaceae</taxon>
        <taxon>Streptomyces</taxon>
    </lineage>
</organism>
<keyword evidence="1" id="KW-0812">Transmembrane</keyword>
<protein>
    <submittedName>
        <fullName evidence="2">Uncharacterized protein</fullName>
    </submittedName>
</protein>
<gene>
    <name evidence="2" type="ORF">SAMN02787144_1002325</name>
</gene>
<name>A0A1K1W7W5_STRAR</name>
<dbReference type="AlphaFoldDB" id="A0A1K1W7W5"/>
<accession>A0A1K1W7W5</accession>
<proteinExistence type="predicted"/>
<dbReference type="Proteomes" id="UP000181909">
    <property type="component" value="Unassembled WGS sequence"/>
</dbReference>
<evidence type="ECO:0000313" key="2">
    <source>
        <dbReference type="EMBL" id="SFX33456.1"/>
    </source>
</evidence>
<keyword evidence="1" id="KW-0472">Membrane</keyword>
<keyword evidence="1" id="KW-1133">Transmembrane helix</keyword>
<sequence>MILVAAALDRYSPLTVVAWSHGAAIVVAVVFLIRVSGPRGRAGVPAADHDGPVP</sequence>
<evidence type="ECO:0000313" key="3">
    <source>
        <dbReference type="Proteomes" id="UP000181909"/>
    </source>
</evidence>
<evidence type="ECO:0000256" key="1">
    <source>
        <dbReference type="SAM" id="Phobius"/>
    </source>
</evidence>
<dbReference type="STRING" id="1893.SAMN02787144_1002325"/>
<feature type="transmembrane region" description="Helical" evidence="1">
    <location>
        <begin position="12"/>
        <end position="33"/>
    </location>
</feature>